<evidence type="ECO:0000313" key="1">
    <source>
        <dbReference type="EMBL" id="GGN06922.1"/>
    </source>
</evidence>
<comment type="caution">
    <text evidence="1">The sequence shown here is derived from an EMBL/GenBank/DDBJ whole genome shotgun (WGS) entry which is preliminary data.</text>
</comment>
<organism evidence="1 2">
    <name type="scientific">Dyadobacter beijingensis</name>
    <dbReference type="NCBI Taxonomy" id="365489"/>
    <lineage>
        <taxon>Bacteria</taxon>
        <taxon>Pseudomonadati</taxon>
        <taxon>Bacteroidota</taxon>
        <taxon>Cytophagia</taxon>
        <taxon>Cytophagales</taxon>
        <taxon>Spirosomataceae</taxon>
        <taxon>Dyadobacter</taxon>
    </lineage>
</organism>
<reference evidence="2" key="1">
    <citation type="journal article" date="2019" name="Int. J. Syst. Evol. Microbiol.">
        <title>The Global Catalogue of Microorganisms (GCM) 10K type strain sequencing project: providing services to taxonomists for standard genome sequencing and annotation.</title>
        <authorList>
            <consortium name="The Broad Institute Genomics Platform"/>
            <consortium name="The Broad Institute Genome Sequencing Center for Infectious Disease"/>
            <person name="Wu L."/>
            <person name="Ma J."/>
        </authorList>
    </citation>
    <scope>NUCLEOTIDE SEQUENCE [LARGE SCALE GENOMIC DNA]</scope>
    <source>
        <strain evidence="2">CGMCC 1.6375</strain>
    </source>
</reference>
<name>A0ABQ2IER3_9BACT</name>
<sequence length="61" mass="7119">MLFLFIKMAGPGLAAFMLIFEYVAFERGVNMFHENLPTLYQMLESRPANGMYVQLMRPESR</sequence>
<evidence type="ECO:0000313" key="2">
    <source>
        <dbReference type="Proteomes" id="UP000632339"/>
    </source>
</evidence>
<gene>
    <name evidence="1" type="ORF">GCM10010967_47890</name>
</gene>
<dbReference type="EMBL" id="BMLI01000002">
    <property type="protein sequence ID" value="GGN06922.1"/>
    <property type="molecule type" value="Genomic_DNA"/>
</dbReference>
<accession>A0ABQ2IER3</accession>
<protein>
    <submittedName>
        <fullName evidence="1">Uncharacterized protein</fullName>
    </submittedName>
</protein>
<dbReference type="Proteomes" id="UP000632339">
    <property type="component" value="Unassembled WGS sequence"/>
</dbReference>
<proteinExistence type="predicted"/>
<keyword evidence="2" id="KW-1185">Reference proteome</keyword>